<evidence type="ECO:0000313" key="3">
    <source>
        <dbReference type="EMBL" id="MTU04301.1"/>
    </source>
</evidence>
<proteinExistence type="predicted"/>
<sequence length="171" mass="19514">MINAEIEARELQNKLSHICPDAKIDFKIPTANEAVITIHNPNGGLPINIFSNDFDHEFKVIYFKTPRFFPSNQDGIDALLKAISDYITGKIVYMDIISTSNNSYPRDRLVPVSELPEADLDKLARLCINKNLLSESELRFELQAGSSICINFWDQNKNFCYKMQNGKLIKE</sequence>
<gene>
    <name evidence="1" type="ORF">BN533_01281</name>
    <name evidence="2" type="ORF">GMD11_08165</name>
    <name evidence="3" type="ORF">GMD18_07820</name>
</gene>
<accession>A0A3G9GQY2</accession>
<evidence type="ECO:0000313" key="4">
    <source>
        <dbReference type="Proteomes" id="UP000443070"/>
    </source>
</evidence>
<dbReference type="Proteomes" id="UP000443070">
    <property type="component" value="Unassembled WGS sequence"/>
</dbReference>
<dbReference type="AlphaFoldDB" id="A0A3G9GQY2"/>
<keyword evidence="4" id="KW-1185">Reference proteome</keyword>
<dbReference type="RefSeq" id="WP_021718181.1">
    <property type="nucleotide sequence ID" value="NZ_AP019004.1"/>
</dbReference>
<dbReference type="GeneID" id="49406491"/>
<reference evidence="4 5" key="2">
    <citation type="journal article" date="2019" name="Nat. Med.">
        <title>A library of human gut bacterial isolates paired with longitudinal multiomics data enables mechanistic microbiome research.</title>
        <authorList>
            <person name="Poyet M."/>
            <person name="Groussin M."/>
            <person name="Gibbons S.M."/>
            <person name="Avila-Pacheco J."/>
            <person name="Jiang X."/>
            <person name="Kearney S.M."/>
            <person name="Perrotta A.R."/>
            <person name="Berdy B."/>
            <person name="Zhao S."/>
            <person name="Lieberman T.D."/>
            <person name="Swanson P.K."/>
            <person name="Smith M."/>
            <person name="Roesemann S."/>
            <person name="Alexander J.E."/>
            <person name="Rich S.A."/>
            <person name="Livny J."/>
            <person name="Vlamakis H."/>
            <person name="Clish C."/>
            <person name="Bullock K."/>
            <person name="Deik A."/>
            <person name="Scott J."/>
            <person name="Pierce K.A."/>
            <person name="Xavier R.J."/>
            <person name="Alm E.J."/>
        </authorList>
    </citation>
    <scope>NUCLEOTIDE SEQUENCE [LARGE SCALE GENOMIC DNA]</scope>
    <source>
        <strain evidence="2 5">BIOML-A13</strain>
        <strain evidence="3 4">BIOML-A3</strain>
    </source>
</reference>
<comment type="caution">
    <text evidence="1">The sequence shown here is derived from an EMBL/GenBank/DDBJ whole genome shotgun (WGS) entry which is preliminary data.</text>
</comment>
<dbReference type="EMBL" id="WNBM01000005">
    <property type="protein sequence ID" value="MTT76237.1"/>
    <property type="molecule type" value="Genomic_DNA"/>
</dbReference>
<protein>
    <submittedName>
        <fullName evidence="1">Uncharacterized protein</fullName>
    </submittedName>
</protein>
<dbReference type="EMBL" id="CBDS010000078">
    <property type="protein sequence ID" value="CDB46224.1"/>
    <property type="molecule type" value="Genomic_DNA"/>
</dbReference>
<dbReference type="Proteomes" id="UP000484547">
    <property type="component" value="Unassembled WGS sequence"/>
</dbReference>
<dbReference type="EMBL" id="WNBW01000005">
    <property type="protein sequence ID" value="MTU04301.1"/>
    <property type="molecule type" value="Genomic_DNA"/>
</dbReference>
<evidence type="ECO:0000313" key="1">
    <source>
        <dbReference type="EMBL" id="CDB46224.1"/>
    </source>
</evidence>
<evidence type="ECO:0000313" key="2">
    <source>
        <dbReference type="EMBL" id="MTT76237.1"/>
    </source>
</evidence>
<reference evidence="1" key="1">
    <citation type="submission" date="2012-11" db="EMBL/GenBank/DDBJ databases">
        <title>Dependencies among metagenomic species, viruses, plasmids and units of genetic variation.</title>
        <authorList>
            <person name="Nielsen H.B."/>
            <person name="Almeida M."/>
            <person name="Juncker A.S."/>
            <person name="Rasmussen S."/>
            <person name="Li J."/>
            <person name="Sunagawa S."/>
            <person name="Plichta D."/>
            <person name="Gautier L."/>
            <person name="Le Chatelier E."/>
            <person name="Peletier E."/>
            <person name="Bonde I."/>
            <person name="Nielsen T."/>
            <person name="Manichanh C."/>
            <person name="Arumugam M."/>
            <person name="Batto J."/>
            <person name="Santos M.B.Q.D."/>
            <person name="Blom N."/>
            <person name="Borruel N."/>
            <person name="Burgdorf K.S."/>
            <person name="Boumezbeur F."/>
            <person name="Casellas F."/>
            <person name="Dore J."/>
            <person name="Guarner F."/>
            <person name="Hansen T."/>
            <person name="Hildebrand F."/>
            <person name="Kaas R.S."/>
            <person name="Kennedy S."/>
            <person name="Kristiansen K."/>
            <person name="Kultima J.R."/>
            <person name="Leonard P."/>
            <person name="Levenez F."/>
            <person name="Lund O."/>
            <person name="Moumen B."/>
            <person name="Le Paslier D."/>
            <person name="Pons N."/>
            <person name="Pedersen O."/>
            <person name="Prifti E."/>
            <person name="Qin J."/>
            <person name="Raes J."/>
            <person name="Tap J."/>
            <person name="Tims S."/>
            <person name="Ussery D.W."/>
            <person name="Yamada T."/>
            <person name="MetaHit consortium"/>
            <person name="Renault P."/>
            <person name="Sicheritz-Ponten T."/>
            <person name="Bork P."/>
            <person name="Wang J."/>
            <person name="Brunak S."/>
            <person name="Ehrlich S.D."/>
        </authorList>
    </citation>
    <scope>NUCLEOTIDE SEQUENCE [LARGE SCALE GENOMIC DNA]</scope>
</reference>
<organism evidence="1">
    <name type="scientific">Phascolarctobacterium faecium</name>
    <dbReference type="NCBI Taxonomy" id="33025"/>
    <lineage>
        <taxon>Bacteria</taxon>
        <taxon>Bacillati</taxon>
        <taxon>Bacillota</taxon>
        <taxon>Negativicutes</taxon>
        <taxon>Acidaminococcales</taxon>
        <taxon>Acidaminococcaceae</taxon>
        <taxon>Phascolarctobacterium</taxon>
    </lineage>
</organism>
<name>A0A3G9GQY2_9FIRM</name>
<evidence type="ECO:0000313" key="5">
    <source>
        <dbReference type="Proteomes" id="UP000484547"/>
    </source>
</evidence>
<accession>R6II46</accession>